<sequence length="129" mass="14379">MKKWLITAIAALMIVGCASNTSGLRIDGASQTVLFGDNTLSGRLQIEDISTVEAEGRTRGIVRLASQYKGNQSIQYRFYWYDDNGLEVNNKPGPWRQAIVRGLETMAISEVSVNPQGTQFRVQIRENNN</sequence>
<comment type="caution">
    <text evidence="2">The sequence shown here is derived from an EMBL/GenBank/DDBJ whole genome shotgun (WGS) entry which is preliminary data.</text>
</comment>
<dbReference type="InterPro" id="IPR038483">
    <property type="entry name" value="YcfL-like_sf"/>
</dbReference>
<gene>
    <name evidence="2" type="ORF">QWZ16_11645</name>
</gene>
<dbReference type="EMBL" id="JAUFQC010000001">
    <property type="protein sequence ID" value="MDN3610357.1"/>
    <property type="molecule type" value="Genomic_DNA"/>
</dbReference>
<name>A0ABT8BW77_9VIBR</name>
<evidence type="ECO:0000313" key="3">
    <source>
        <dbReference type="Proteomes" id="UP001238540"/>
    </source>
</evidence>
<proteinExistence type="predicted"/>
<accession>A0ABT8BW77</accession>
<reference evidence="3" key="1">
    <citation type="journal article" date="2019" name="Int. J. Syst. Evol. Microbiol.">
        <title>The Global Catalogue of Microorganisms (GCM) 10K type strain sequencing project: providing services to taxonomists for standard genome sequencing and annotation.</title>
        <authorList>
            <consortium name="The Broad Institute Genomics Platform"/>
            <consortium name="The Broad Institute Genome Sequencing Center for Infectious Disease"/>
            <person name="Wu L."/>
            <person name="Ma J."/>
        </authorList>
    </citation>
    <scope>NUCLEOTIDE SEQUENCE [LARGE SCALE GENOMIC DNA]</scope>
    <source>
        <strain evidence="3">CECT 7398</strain>
    </source>
</reference>
<feature type="signal peptide" evidence="1">
    <location>
        <begin position="1"/>
        <end position="20"/>
    </location>
</feature>
<dbReference type="Proteomes" id="UP001238540">
    <property type="component" value="Unassembled WGS sequence"/>
</dbReference>
<dbReference type="RefSeq" id="WP_076584996.1">
    <property type="nucleotide sequence ID" value="NZ_JABEYA020000001.1"/>
</dbReference>
<evidence type="ECO:0000313" key="2">
    <source>
        <dbReference type="EMBL" id="MDN3610357.1"/>
    </source>
</evidence>
<dbReference type="CDD" id="cd09030">
    <property type="entry name" value="DUF1425"/>
    <property type="match status" value="1"/>
</dbReference>
<evidence type="ECO:0000256" key="1">
    <source>
        <dbReference type="SAM" id="SignalP"/>
    </source>
</evidence>
<protein>
    <submittedName>
        <fullName evidence="2">DUF1425 domain-containing protein</fullName>
    </submittedName>
</protein>
<dbReference type="Pfam" id="PF07233">
    <property type="entry name" value="DUF1425"/>
    <property type="match status" value="1"/>
</dbReference>
<keyword evidence="3" id="KW-1185">Reference proteome</keyword>
<keyword evidence="1" id="KW-0732">Signal</keyword>
<dbReference type="PROSITE" id="PS51257">
    <property type="entry name" value="PROKAR_LIPOPROTEIN"/>
    <property type="match status" value="1"/>
</dbReference>
<dbReference type="InterPro" id="IPR010824">
    <property type="entry name" value="DUF1425"/>
</dbReference>
<organism evidence="2 3">
    <name type="scientific">Vibrio ostreicida</name>
    <dbReference type="NCBI Taxonomy" id="526588"/>
    <lineage>
        <taxon>Bacteria</taxon>
        <taxon>Pseudomonadati</taxon>
        <taxon>Pseudomonadota</taxon>
        <taxon>Gammaproteobacteria</taxon>
        <taxon>Vibrionales</taxon>
        <taxon>Vibrionaceae</taxon>
        <taxon>Vibrio</taxon>
    </lineage>
</organism>
<dbReference type="Gene3D" id="2.60.40.3230">
    <property type="match status" value="1"/>
</dbReference>
<feature type="chain" id="PRO_5046902874" evidence="1">
    <location>
        <begin position="21"/>
        <end position="129"/>
    </location>
</feature>